<dbReference type="RefSeq" id="WP_015257512.1">
    <property type="nucleotide sequence ID" value="NC_019902.2"/>
</dbReference>
<evidence type="ECO:0000256" key="2">
    <source>
        <dbReference type="ARBA" id="ARBA00022649"/>
    </source>
</evidence>
<dbReference type="PATRIC" id="fig|1255043.3.peg.666"/>
<protein>
    <submittedName>
        <fullName evidence="3">Addiction module toxin, RelE/StbE</fullName>
    </submittedName>
</protein>
<comment type="similarity">
    <text evidence="1">Belongs to the RelE toxin family.</text>
</comment>
<evidence type="ECO:0000313" key="4">
    <source>
        <dbReference type="Proteomes" id="UP000010809"/>
    </source>
</evidence>
<organism evidence="3 4">
    <name type="scientific">Thioalkalivibrio nitratireducens (strain DSM 14787 / UNIQEM 213 / ALEN2)</name>
    <dbReference type="NCBI Taxonomy" id="1255043"/>
    <lineage>
        <taxon>Bacteria</taxon>
        <taxon>Pseudomonadati</taxon>
        <taxon>Pseudomonadota</taxon>
        <taxon>Gammaproteobacteria</taxon>
        <taxon>Chromatiales</taxon>
        <taxon>Ectothiorhodospiraceae</taxon>
        <taxon>Thioalkalivibrio</taxon>
    </lineage>
</organism>
<accession>L0DS06</accession>
<proteinExistence type="inferred from homology"/>
<dbReference type="PANTHER" id="PTHR33755">
    <property type="entry name" value="TOXIN PARE1-RELATED"/>
    <property type="match status" value="1"/>
</dbReference>
<dbReference type="HOGENOM" id="CLU_147162_11_2_6"/>
<dbReference type="EMBL" id="CP003989">
    <property type="protein sequence ID" value="AGA32359.1"/>
    <property type="molecule type" value="Genomic_DNA"/>
</dbReference>
<dbReference type="AlphaFoldDB" id="L0DS06"/>
<dbReference type="InterPro" id="IPR007712">
    <property type="entry name" value="RelE/ParE_toxin"/>
</dbReference>
<sequence length="91" mass="10105">MWTTHAVQDREQIFEYIALDSPSAALAVDGALSKQLNLLKEFPEIGRSGRVEGTRELVVQGTPFIVAYQVRTGSVLILRILHGAQQWPDSL</sequence>
<dbReference type="PANTHER" id="PTHR33755:SF6">
    <property type="entry name" value="PLASMID STABILIZATION SYSTEM PROTEIN"/>
    <property type="match status" value="1"/>
</dbReference>
<evidence type="ECO:0000313" key="3">
    <source>
        <dbReference type="EMBL" id="AGA32359.1"/>
    </source>
</evidence>
<gene>
    <name evidence="3" type="ordered locus">TVNIR_0660</name>
</gene>
<dbReference type="Proteomes" id="UP000010809">
    <property type="component" value="Chromosome"/>
</dbReference>
<dbReference type="InterPro" id="IPR051803">
    <property type="entry name" value="TA_system_RelE-like_toxin"/>
</dbReference>
<dbReference type="STRING" id="1255043.TVNIR_0660"/>
<dbReference type="Pfam" id="PF05016">
    <property type="entry name" value="ParE_toxin"/>
    <property type="match status" value="1"/>
</dbReference>
<name>L0DS06_THIND</name>
<dbReference type="NCBIfam" id="TIGR02385">
    <property type="entry name" value="RelE_StbE"/>
    <property type="match status" value="1"/>
</dbReference>
<dbReference type="eggNOG" id="COG3668">
    <property type="taxonomic scope" value="Bacteria"/>
</dbReference>
<dbReference type="Gene3D" id="3.30.2310.20">
    <property type="entry name" value="RelE-like"/>
    <property type="match status" value="1"/>
</dbReference>
<evidence type="ECO:0000256" key="1">
    <source>
        <dbReference type="ARBA" id="ARBA00006226"/>
    </source>
</evidence>
<keyword evidence="4" id="KW-1185">Reference proteome</keyword>
<reference evidence="3" key="1">
    <citation type="submission" date="2015-12" db="EMBL/GenBank/DDBJ databases">
        <authorList>
            <person name="Tikhonova T.V."/>
            <person name="Pavlov A.R."/>
            <person name="Beletsky A.V."/>
            <person name="Mardanov A.V."/>
            <person name="Sorokin D.Y."/>
            <person name="Ravin N.V."/>
            <person name="Popov V.O."/>
        </authorList>
    </citation>
    <scope>NUCLEOTIDE SEQUENCE</scope>
    <source>
        <strain evidence="3">DSM 14787</strain>
    </source>
</reference>
<dbReference type="KEGG" id="tni:TVNIR_0660"/>
<keyword evidence="2" id="KW-1277">Toxin-antitoxin system</keyword>
<dbReference type="InterPro" id="IPR035093">
    <property type="entry name" value="RelE/ParE_toxin_dom_sf"/>
</dbReference>